<dbReference type="Gene3D" id="2.40.10.10">
    <property type="entry name" value="Trypsin-like serine proteases"/>
    <property type="match status" value="1"/>
</dbReference>
<dbReference type="PANTHER" id="PTHR24271">
    <property type="entry name" value="KALLIKREIN-RELATED"/>
    <property type="match status" value="1"/>
</dbReference>
<dbReference type="eggNOG" id="KOG3627">
    <property type="taxonomic scope" value="Eukaryota"/>
</dbReference>
<dbReference type="STRING" id="13735.ENSPSIP00000002093"/>
<dbReference type="EMBL" id="AGCU01044830">
    <property type="status" value="NOT_ANNOTATED_CDS"/>
    <property type="molecule type" value="Genomic_DNA"/>
</dbReference>
<dbReference type="HOGENOM" id="CLU_006842_13_2_1"/>
<dbReference type="SMART" id="SM00020">
    <property type="entry name" value="Tryp_SPc"/>
    <property type="match status" value="1"/>
</dbReference>
<feature type="domain" description="Peptidase S1" evidence="2">
    <location>
        <begin position="1"/>
        <end position="116"/>
    </location>
</feature>
<dbReference type="OMA" id="TICRSAY"/>
<evidence type="ECO:0000259" key="2">
    <source>
        <dbReference type="PROSITE" id="PS50240"/>
    </source>
</evidence>
<dbReference type="InterPro" id="IPR001254">
    <property type="entry name" value="Trypsin_dom"/>
</dbReference>
<dbReference type="GeneTree" id="ENSGT01020000230389"/>
<dbReference type="PROSITE" id="PS50240">
    <property type="entry name" value="TRYPSIN_DOM"/>
    <property type="match status" value="1"/>
</dbReference>
<dbReference type="SUPFAM" id="SSF50494">
    <property type="entry name" value="Trypsin-like serine proteases"/>
    <property type="match status" value="1"/>
</dbReference>
<dbReference type="Proteomes" id="UP000007267">
    <property type="component" value="Unassembled WGS sequence"/>
</dbReference>
<evidence type="ECO:0000256" key="1">
    <source>
        <dbReference type="ARBA" id="ARBA00023157"/>
    </source>
</evidence>
<keyword evidence="1" id="KW-1015">Disulfide bond</keyword>
<reference evidence="3" key="4">
    <citation type="submission" date="2025-09" db="UniProtKB">
        <authorList>
            <consortium name="Ensembl"/>
        </authorList>
    </citation>
    <scope>IDENTIFICATION</scope>
</reference>
<name>K7F233_PELSI</name>
<evidence type="ECO:0000313" key="3">
    <source>
        <dbReference type="Ensembl" id="ENSPSIP00000002093.1"/>
    </source>
</evidence>
<sequence length="118" mass="12838">MTLSCSLPRTLTSAAKRGCIRQRLHSDVMLCGNITVLPDDLCRDTHPRLITPNMVCAGVVHGGTDFCQGDPGSPLICQQELQGISSWGFEGCSRPNRTGVFVKVCNYVPWLLQTMNSG</sequence>
<dbReference type="GO" id="GO:0004252">
    <property type="term" value="F:serine-type endopeptidase activity"/>
    <property type="evidence" value="ECO:0007669"/>
    <property type="project" value="InterPro"/>
</dbReference>
<protein>
    <recommendedName>
        <fullName evidence="2">Peptidase S1 domain-containing protein</fullName>
    </recommendedName>
</protein>
<dbReference type="GO" id="GO:0006508">
    <property type="term" value="P:proteolysis"/>
    <property type="evidence" value="ECO:0007669"/>
    <property type="project" value="InterPro"/>
</dbReference>
<reference evidence="4" key="2">
    <citation type="journal article" date="2013" name="Nat. Genet.">
        <title>The draft genomes of soft-shell turtle and green sea turtle yield insights into the development and evolution of the turtle-specific body plan.</title>
        <authorList>
            <person name="Wang Z."/>
            <person name="Pascual-Anaya J."/>
            <person name="Zadissa A."/>
            <person name="Li W."/>
            <person name="Niimura Y."/>
            <person name="Huang Z."/>
            <person name="Li C."/>
            <person name="White S."/>
            <person name="Xiong Z."/>
            <person name="Fang D."/>
            <person name="Wang B."/>
            <person name="Ming Y."/>
            <person name="Chen Y."/>
            <person name="Zheng Y."/>
            <person name="Kuraku S."/>
            <person name="Pignatelli M."/>
            <person name="Herrero J."/>
            <person name="Beal K."/>
            <person name="Nozawa M."/>
            <person name="Li Q."/>
            <person name="Wang J."/>
            <person name="Zhang H."/>
            <person name="Yu L."/>
            <person name="Shigenobu S."/>
            <person name="Wang J."/>
            <person name="Liu J."/>
            <person name="Flicek P."/>
            <person name="Searle S."/>
            <person name="Wang J."/>
            <person name="Kuratani S."/>
            <person name="Yin Y."/>
            <person name="Aken B."/>
            <person name="Zhang G."/>
            <person name="Irie N."/>
        </authorList>
    </citation>
    <scope>NUCLEOTIDE SEQUENCE [LARGE SCALE GENOMIC DNA]</scope>
    <source>
        <strain evidence="4">Daiwa-1</strain>
    </source>
</reference>
<reference evidence="4" key="1">
    <citation type="submission" date="2011-10" db="EMBL/GenBank/DDBJ databases">
        <authorList>
            <consortium name="Soft-shell Turtle Genome Consortium"/>
        </authorList>
    </citation>
    <scope>NUCLEOTIDE SEQUENCE [LARGE SCALE GENOMIC DNA]</scope>
    <source>
        <strain evidence="4">Daiwa-1</strain>
    </source>
</reference>
<organism evidence="3 4">
    <name type="scientific">Pelodiscus sinensis</name>
    <name type="common">Chinese softshell turtle</name>
    <name type="synonym">Trionyx sinensis</name>
    <dbReference type="NCBI Taxonomy" id="13735"/>
    <lineage>
        <taxon>Eukaryota</taxon>
        <taxon>Metazoa</taxon>
        <taxon>Chordata</taxon>
        <taxon>Craniata</taxon>
        <taxon>Vertebrata</taxon>
        <taxon>Euteleostomi</taxon>
        <taxon>Archelosauria</taxon>
        <taxon>Testudinata</taxon>
        <taxon>Testudines</taxon>
        <taxon>Cryptodira</taxon>
        <taxon>Trionychia</taxon>
        <taxon>Trionychidae</taxon>
        <taxon>Pelodiscus</taxon>
    </lineage>
</organism>
<dbReference type="PANTHER" id="PTHR24271:SF47">
    <property type="entry name" value="KALLIKREIN-1"/>
    <property type="match status" value="1"/>
</dbReference>
<dbReference type="Pfam" id="PF00089">
    <property type="entry name" value="Trypsin"/>
    <property type="match status" value="1"/>
</dbReference>
<reference evidence="3" key="3">
    <citation type="submission" date="2025-08" db="UniProtKB">
        <authorList>
            <consortium name="Ensembl"/>
        </authorList>
    </citation>
    <scope>IDENTIFICATION</scope>
</reference>
<evidence type="ECO:0000313" key="4">
    <source>
        <dbReference type="Proteomes" id="UP000007267"/>
    </source>
</evidence>
<proteinExistence type="predicted"/>
<dbReference type="InterPro" id="IPR043504">
    <property type="entry name" value="Peptidase_S1_PA_chymotrypsin"/>
</dbReference>
<dbReference type="AlphaFoldDB" id="K7F233"/>
<dbReference type="Ensembl" id="ENSPSIT00000002100.1">
    <property type="protein sequence ID" value="ENSPSIP00000002093.1"/>
    <property type="gene ID" value="ENSPSIG00000002097.1"/>
</dbReference>
<keyword evidence="4" id="KW-1185">Reference proteome</keyword>
<dbReference type="InterPro" id="IPR009003">
    <property type="entry name" value="Peptidase_S1_PA"/>
</dbReference>
<accession>K7F233</accession>